<evidence type="ECO:0000256" key="5">
    <source>
        <dbReference type="ARBA" id="ARBA00022692"/>
    </source>
</evidence>
<sequence>MQILLSLFYFFYFALIGVYIIFMPKVLNISGYSASEIGIIFAAAPLVRFVVPFLFIRGLKLDTRSFNTALIILLASAVSFYFALDSFYKLLFSNIGIGIGLSLVLPYVELISLNILGKERYGKIRLFGSIGFISVALVLVKYLSNPSTALTYLLILTFFTVISSFIIVRGQKDTLNKTSKEINDINILKDWRLWVGLTLMQVGFGPFYNFFTIYETDAGVSLDMTIYLWSFGVIVEVFMLFFQARFLRKNLLLVLQITTLATAFRWFLVFLFPQNLTVLFFSQSIHALSFALFHSAAISYLFALYRHKSLAQQMFSGITYGFGAFLGALYSGYIYEYLPTYLFLSAALIAFLASMSLYFWEKKVKVS</sequence>
<name>A0A5P8NXZ7_9BACT</name>
<dbReference type="GO" id="GO:0030395">
    <property type="term" value="F:lactose binding"/>
    <property type="evidence" value="ECO:0007669"/>
    <property type="project" value="TreeGrafter"/>
</dbReference>
<comment type="subcellular location">
    <subcellularLocation>
        <location evidence="1">Cell inner membrane</location>
        <topology evidence="1">Multi-pass membrane protein</topology>
    </subcellularLocation>
</comment>
<keyword evidence="11" id="KW-1185">Reference proteome</keyword>
<feature type="transmembrane region" description="Helical" evidence="8">
    <location>
        <begin position="7"/>
        <end position="27"/>
    </location>
</feature>
<reference evidence="10 11" key="1">
    <citation type="submission" date="2019-09" db="EMBL/GenBank/DDBJ databases">
        <title>Sulfurimonas gotlandica sp. nov., a chemoautotrophic and psychrotolerant epsilonproteobacterium isolated from a pelagic redoxcline, and an emended description of the genus Sulfurimonas.</title>
        <authorList>
            <person name="Wang S."/>
            <person name="Jiang L."/>
            <person name="Shao S."/>
        </authorList>
    </citation>
    <scope>NUCLEOTIDE SEQUENCE [LARGE SCALE GENOMIC DNA]</scope>
    <source>
        <strain evidence="10 11">GYSZ_1</strain>
    </source>
</reference>
<dbReference type="Pfam" id="PF12832">
    <property type="entry name" value="MFS_1_like"/>
    <property type="match status" value="1"/>
</dbReference>
<evidence type="ECO:0000256" key="2">
    <source>
        <dbReference type="ARBA" id="ARBA00022448"/>
    </source>
</evidence>
<evidence type="ECO:0000259" key="9">
    <source>
        <dbReference type="Pfam" id="PF12832"/>
    </source>
</evidence>
<feature type="transmembrane region" description="Helical" evidence="8">
    <location>
        <begin position="149"/>
        <end position="170"/>
    </location>
</feature>
<evidence type="ECO:0000256" key="6">
    <source>
        <dbReference type="ARBA" id="ARBA00022989"/>
    </source>
</evidence>
<feature type="transmembrane region" description="Helical" evidence="8">
    <location>
        <begin position="226"/>
        <end position="244"/>
    </location>
</feature>
<dbReference type="AlphaFoldDB" id="A0A5P8NXZ7"/>
<dbReference type="PANTHER" id="PTHR23522:SF10">
    <property type="entry name" value="3-PHENYLPROPIONIC ACID TRANSPORTER-RELATED"/>
    <property type="match status" value="1"/>
</dbReference>
<evidence type="ECO:0000256" key="1">
    <source>
        <dbReference type="ARBA" id="ARBA00004429"/>
    </source>
</evidence>
<dbReference type="PIRSF" id="PIRSF004925">
    <property type="entry name" value="HcaT"/>
    <property type="match status" value="1"/>
</dbReference>
<dbReference type="EMBL" id="CP043617">
    <property type="protein sequence ID" value="QFR48284.1"/>
    <property type="molecule type" value="Genomic_DNA"/>
</dbReference>
<dbReference type="GO" id="GO:0005886">
    <property type="term" value="C:plasma membrane"/>
    <property type="evidence" value="ECO:0007669"/>
    <property type="project" value="UniProtKB-SubCell"/>
</dbReference>
<accession>A0A5P8NXZ7</accession>
<keyword evidence="6 8" id="KW-1133">Transmembrane helix</keyword>
<dbReference type="Gene3D" id="1.20.1250.20">
    <property type="entry name" value="MFS general substrate transporter like domains"/>
    <property type="match status" value="2"/>
</dbReference>
<evidence type="ECO:0000256" key="3">
    <source>
        <dbReference type="ARBA" id="ARBA00022475"/>
    </source>
</evidence>
<dbReference type="KEGG" id="sulg:FJR48_00515"/>
<keyword evidence="2" id="KW-0813">Transport</keyword>
<feature type="transmembrane region" description="Helical" evidence="8">
    <location>
        <begin position="90"/>
        <end position="112"/>
    </location>
</feature>
<feature type="transmembrane region" description="Helical" evidence="8">
    <location>
        <begin position="39"/>
        <end position="59"/>
    </location>
</feature>
<feature type="transmembrane region" description="Helical" evidence="8">
    <location>
        <begin position="341"/>
        <end position="360"/>
    </location>
</feature>
<feature type="transmembrane region" description="Helical" evidence="8">
    <location>
        <begin position="284"/>
        <end position="305"/>
    </location>
</feature>
<evidence type="ECO:0000313" key="10">
    <source>
        <dbReference type="EMBL" id="QFR48284.1"/>
    </source>
</evidence>
<feature type="domain" description="Major facilitator superfamily associated" evidence="9">
    <location>
        <begin position="4"/>
        <end position="341"/>
    </location>
</feature>
<dbReference type="PANTHER" id="PTHR23522">
    <property type="entry name" value="BLL5896 PROTEIN"/>
    <property type="match status" value="1"/>
</dbReference>
<keyword evidence="7 8" id="KW-0472">Membrane</keyword>
<feature type="transmembrane region" description="Helical" evidence="8">
    <location>
        <begin position="124"/>
        <end position="143"/>
    </location>
</feature>
<feature type="transmembrane region" description="Helical" evidence="8">
    <location>
        <begin position="251"/>
        <end position="272"/>
    </location>
</feature>
<proteinExistence type="predicted"/>
<protein>
    <submittedName>
        <fullName evidence="10">MFS transporter</fullName>
    </submittedName>
</protein>
<feature type="transmembrane region" description="Helical" evidence="8">
    <location>
        <begin position="317"/>
        <end position="335"/>
    </location>
</feature>
<dbReference type="GO" id="GO:0015528">
    <property type="term" value="F:lactose:proton symporter activity"/>
    <property type="evidence" value="ECO:0007669"/>
    <property type="project" value="TreeGrafter"/>
</dbReference>
<gene>
    <name evidence="10" type="ORF">FJR48_00515</name>
</gene>
<keyword evidence="5 8" id="KW-0812">Transmembrane</keyword>
<dbReference type="OrthoDB" id="9150135at2"/>
<dbReference type="InterPro" id="IPR036259">
    <property type="entry name" value="MFS_trans_sf"/>
</dbReference>
<evidence type="ECO:0000256" key="4">
    <source>
        <dbReference type="ARBA" id="ARBA00022519"/>
    </source>
</evidence>
<dbReference type="SUPFAM" id="SSF103473">
    <property type="entry name" value="MFS general substrate transporter"/>
    <property type="match status" value="1"/>
</dbReference>
<evidence type="ECO:0000256" key="7">
    <source>
        <dbReference type="ARBA" id="ARBA00023136"/>
    </source>
</evidence>
<evidence type="ECO:0000313" key="11">
    <source>
        <dbReference type="Proteomes" id="UP000326944"/>
    </source>
</evidence>
<keyword evidence="4" id="KW-0997">Cell inner membrane</keyword>
<dbReference type="InterPro" id="IPR024989">
    <property type="entry name" value="MFS_assoc_dom"/>
</dbReference>
<dbReference type="Proteomes" id="UP000326944">
    <property type="component" value="Chromosome"/>
</dbReference>
<keyword evidence="3" id="KW-1003">Cell membrane</keyword>
<feature type="transmembrane region" description="Helical" evidence="8">
    <location>
        <begin position="66"/>
        <end position="84"/>
    </location>
</feature>
<dbReference type="InterPro" id="IPR026032">
    <property type="entry name" value="HcaT-like"/>
</dbReference>
<feature type="transmembrane region" description="Helical" evidence="8">
    <location>
        <begin position="191"/>
        <end position="214"/>
    </location>
</feature>
<organism evidence="10 11">
    <name type="scientific">Sulfurimonas lithotrophica</name>
    <dbReference type="NCBI Taxonomy" id="2590022"/>
    <lineage>
        <taxon>Bacteria</taxon>
        <taxon>Pseudomonadati</taxon>
        <taxon>Campylobacterota</taxon>
        <taxon>Epsilonproteobacteria</taxon>
        <taxon>Campylobacterales</taxon>
        <taxon>Sulfurimonadaceae</taxon>
        <taxon>Sulfurimonas</taxon>
    </lineage>
</organism>
<evidence type="ECO:0000256" key="8">
    <source>
        <dbReference type="SAM" id="Phobius"/>
    </source>
</evidence>